<proteinExistence type="predicted"/>
<reference evidence="1 2" key="1">
    <citation type="submission" date="2020-08" db="EMBL/GenBank/DDBJ databases">
        <title>Functional genomics of gut bacteria from endangered species of beetles.</title>
        <authorList>
            <person name="Carlos-Shanley C."/>
        </authorList>
    </citation>
    <scope>NUCLEOTIDE SEQUENCE [LARGE SCALE GENOMIC DNA]</scope>
    <source>
        <strain evidence="1 2">S00179</strain>
    </source>
</reference>
<evidence type="ECO:0000313" key="2">
    <source>
        <dbReference type="Proteomes" id="UP000566995"/>
    </source>
</evidence>
<sequence>MSFSKRELKDYLETTLGFPATVVGAGKLNVPPLIKNQYGLLEIEITPPGLPAIKLLGLVGKGEKYPGAVNLRKHINLTAKATDNVILYVSDSIDQADRRSMIDHQINFIRPGWQFHVPEIGISLREAFRKRRKLDVESLTLSPATQSMLIRNMIEGWDESDRFTSNGFMGNAKFSRVTLSKAIAELESANLIEHVNDSVINKVYRFTCPRNRMLQKAMPFLRNPVRRSVVIDEVPTDYVKAYLAGESALARYSLLAEPALPVFAMTNTAYKAMMDDNFILETGNDRAKAVVEIWSYKPFTTDSQTVDEVSLFLTLKDHPDERVQIALDELKEKHPWMKYED</sequence>
<dbReference type="RefSeq" id="WP_184585891.1">
    <property type="nucleotide sequence ID" value="NZ_JACHLI010000001.1"/>
</dbReference>
<comment type="caution">
    <text evidence="1">The sequence shown here is derived from an EMBL/GenBank/DDBJ whole genome shotgun (WGS) entry which is preliminary data.</text>
</comment>
<dbReference type="EMBL" id="JACHLI010000001">
    <property type="protein sequence ID" value="MBB4861637.1"/>
    <property type="molecule type" value="Genomic_DNA"/>
</dbReference>
<dbReference type="Proteomes" id="UP000566995">
    <property type="component" value="Unassembled WGS sequence"/>
</dbReference>
<accession>A0A7W7NZW0</accession>
<evidence type="ECO:0000313" key="1">
    <source>
        <dbReference type="EMBL" id="MBB4861637.1"/>
    </source>
</evidence>
<name>A0A7W7NZW0_PSENT</name>
<gene>
    <name evidence="1" type="ORF">HNP46_000448</name>
</gene>
<dbReference type="AlphaFoldDB" id="A0A7W7NZW0"/>
<evidence type="ECO:0008006" key="3">
    <source>
        <dbReference type="Google" id="ProtNLM"/>
    </source>
</evidence>
<organism evidence="1 2">
    <name type="scientific">Pseudomonas nitroreducens</name>
    <dbReference type="NCBI Taxonomy" id="46680"/>
    <lineage>
        <taxon>Bacteria</taxon>
        <taxon>Pseudomonadati</taxon>
        <taxon>Pseudomonadota</taxon>
        <taxon>Gammaproteobacteria</taxon>
        <taxon>Pseudomonadales</taxon>
        <taxon>Pseudomonadaceae</taxon>
        <taxon>Pseudomonas</taxon>
    </lineage>
</organism>
<protein>
    <recommendedName>
        <fullName evidence="3">MarR family transcriptional regulator</fullName>
    </recommendedName>
</protein>